<dbReference type="GO" id="GO:0016491">
    <property type="term" value="F:oxidoreductase activity"/>
    <property type="evidence" value="ECO:0007669"/>
    <property type="project" value="UniProtKB-KW"/>
</dbReference>
<dbReference type="Pfam" id="PF00106">
    <property type="entry name" value="adh_short"/>
    <property type="match status" value="1"/>
</dbReference>
<evidence type="ECO:0000313" key="4">
    <source>
        <dbReference type="EMBL" id="MBA0871353.1"/>
    </source>
</evidence>
<dbReference type="AlphaFoldDB" id="A0A7J9MJR2"/>
<dbReference type="EMBL" id="JABFAF010000011">
    <property type="protein sequence ID" value="MBA0871353.1"/>
    <property type="molecule type" value="Genomic_DNA"/>
</dbReference>
<comment type="caution">
    <text evidence="4">The sequence shown here is derived from an EMBL/GenBank/DDBJ whole genome shotgun (WGS) entry which is preliminary data.</text>
</comment>
<accession>A0A7J9MJR2</accession>
<dbReference type="OrthoDB" id="994027at2759"/>
<dbReference type="PANTHER" id="PTHR43490">
    <property type="entry name" value="(+)-NEOMENTHOL DEHYDROGENASE"/>
    <property type="match status" value="1"/>
</dbReference>
<comment type="similarity">
    <text evidence="1">Belongs to the short-chain dehydrogenases/reductases (SDR) family.</text>
</comment>
<proteinExistence type="inferred from homology"/>
<evidence type="ECO:0000313" key="5">
    <source>
        <dbReference type="Proteomes" id="UP000593576"/>
    </source>
</evidence>
<sequence length="142" mass="15764">MVVLTARDEKRGLEALATDPESIASLTDFVKKQFGKLDFLVNNAGILGATFSIAPGTEACWLNYLHKRKHRKGEKLKGELTGVTTDEKLNDLITEYLKDFKQGLHGSKGWPTLISAYTVSKVALIAYTRILANKYPDFCINS</sequence>
<dbReference type="InterPro" id="IPR036291">
    <property type="entry name" value="NAD(P)-bd_dom_sf"/>
</dbReference>
<gene>
    <name evidence="4" type="ORF">Goshw_024545</name>
</gene>
<dbReference type="Gene3D" id="3.40.50.720">
    <property type="entry name" value="NAD(P)-binding Rossmann-like Domain"/>
    <property type="match status" value="1"/>
</dbReference>
<dbReference type="Proteomes" id="UP000593576">
    <property type="component" value="Unassembled WGS sequence"/>
</dbReference>
<dbReference type="PANTHER" id="PTHR43490:SF103">
    <property type="entry name" value="(+)-NEOMENTHOL DEHYDROGENASE-LIKE"/>
    <property type="match status" value="1"/>
</dbReference>
<dbReference type="GO" id="GO:0016020">
    <property type="term" value="C:membrane"/>
    <property type="evidence" value="ECO:0007669"/>
    <property type="project" value="TreeGrafter"/>
</dbReference>
<protein>
    <submittedName>
        <fullName evidence="4">Uncharacterized protein</fullName>
    </submittedName>
</protein>
<evidence type="ECO:0000256" key="2">
    <source>
        <dbReference type="ARBA" id="ARBA00022857"/>
    </source>
</evidence>
<dbReference type="PRINTS" id="PR00080">
    <property type="entry name" value="SDRFAMILY"/>
</dbReference>
<keyword evidence="2" id="KW-0521">NADP</keyword>
<keyword evidence="3" id="KW-0560">Oxidoreductase</keyword>
<name>A0A7J9MJR2_GOSSC</name>
<reference evidence="4 5" key="1">
    <citation type="journal article" date="2019" name="Genome Biol. Evol.">
        <title>Insights into the evolution of the New World diploid cottons (Gossypium, subgenus Houzingenia) based on genome sequencing.</title>
        <authorList>
            <person name="Grover C.E."/>
            <person name="Arick M.A. 2nd"/>
            <person name="Thrash A."/>
            <person name="Conover J.L."/>
            <person name="Sanders W.S."/>
            <person name="Peterson D.G."/>
            <person name="Frelichowski J.E."/>
            <person name="Scheffler J.A."/>
            <person name="Scheffler B.E."/>
            <person name="Wendel J.F."/>
        </authorList>
    </citation>
    <scope>NUCLEOTIDE SEQUENCE [LARGE SCALE GENOMIC DNA]</scope>
    <source>
        <strain evidence="4">1</strain>
        <tissue evidence="4">Leaf</tissue>
    </source>
</reference>
<evidence type="ECO:0000256" key="1">
    <source>
        <dbReference type="ARBA" id="ARBA00006484"/>
    </source>
</evidence>
<dbReference type="InterPro" id="IPR002347">
    <property type="entry name" value="SDR_fam"/>
</dbReference>
<dbReference type="SUPFAM" id="SSF51735">
    <property type="entry name" value="NAD(P)-binding Rossmann-fold domains"/>
    <property type="match status" value="1"/>
</dbReference>
<organism evidence="4 5">
    <name type="scientific">Gossypium schwendimanii</name>
    <name type="common">Cotton</name>
    <dbReference type="NCBI Taxonomy" id="34291"/>
    <lineage>
        <taxon>Eukaryota</taxon>
        <taxon>Viridiplantae</taxon>
        <taxon>Streptophyta</taxon>
        <taxon>Embryophyta</taxon>
        <taxon>Tracheophyta</taxon>
        <taxon>Spermatophyta</taxon>
        <taxon>Magnoliopsida</taxon>
        <taxon>eudicotyledons</taxon>
        <taxon>Gunneridae</taxon>
        <taxon>Pentapetalae</taxon>
        <taxon>rosids</taxon>
        <taxon>malvids</taxon>
        <taxon>Malvales</taxon>
        <taxon>Malvaceae</taxon>
        <taxon>Malvoideae</taxon>
        <taxon>Gossypium</taxon>
    </lineage>
</organism>
<evidence type="ECO:0000256" key="3">
    <source>
        <dbReference type="ARBA" id="ARBA00023002"/>
    </source>
</evidence>
<dbReference type="PRINTS" id="PR00081">
    <property type="entry name" value="GDHRDH"/>
</dbReference>
<keyword evidence="5" id="KW-1185">Reference proteome</keyword>